<evidence type="ECO:0000256" key="8">
    <source>
        <dbReference type="ARBA" id="ARBA00023136"/>
    </source>
</evidence>
<dbReference type="OrthoDB" id="416834at2759"/>
<dbReference type="PANTHER" id="PTHR22760:SF4">
    <property type="entry name" value="GPI MANNOSYLTRANSFERASE 3"/>
    <property type="match status" value="1"/>
</dbReference>
<dbReference type="EC" id="2.4.1.-" evidence="10"/>
<sequence>MILLSIFFRVLIAIFTQSYFQPDEYFQALEPAHKYVFGYGHLTWEWINPEPLRSMLYPAVNIPMYWLLKVSGLEVYPSLVVAGPRAIHGLLAALTDVWMWKLSSIVLNNASGKGVAIHATEALSCFLSLTSFFHSLSLSRSLSNSLETSLTTVALCHFPWDVASASSSLLDLQKLRRCIAFAALTCAVRPTNAIIWVYMFALLFWRLRTNAKLLVRTLRDCAIIGFTVILGIFALDTWFYGRPTLTLFNFLRVNASPVSLFYGSNPWHYYLSQALPILCTTTLPFVLHGLWLAFREDEAKLRIMAGCIGWTVFVYSLMGHKEWRFLHPLLPIMHIFATRSILQLAPCPIEAGHPKWASNSTTKAGQSLFRRRIVISAILSLSIPASVFVVFFHCTGQIKVMSFLRGVPVDNSTTIGFLMPCHSTPWQAYLHRPDLAEPGRMWALGCEPPLGLGAHAKYKDQTDVFFESPISYIKTHFPAHVDLTFPPSPYPSSVPNAAFIQTIQTVETRSGSWDLGWRHEWPRYIVCFGALLEEPEMRALFKGNGYVEVWQGGWGWEGEGKRRGGVRVWEYTGVADGGRRSATTSS</sequence>
<evidence type="ECO:0000256" key="4">
    <source>
        <dbReference type="ARBA" id="ARBA00022679"/>
    </source>
</evidence>
<organism evidence="12 13">
    <name type="scientific">Paxillus involutus ATCC 200175</name>
    <dbReference type="NCBI Taxonomy" id="664439"/>
    <lineage>
        <taxon>Eukaryota</taxon>
        <taxon>Fungi</taxon>
        <taxon>Dikarya</taxon>
        <taxon>Basidiomycota</taxon>
        <taxon>Agaricomycotina</taxon>
        <taxon>Agaricomycetes</taxon>
        <taxon>Agaricomycetidae</taxon>
        <taxon>Boletales</taxon>
        <taxon>Paxilineae</taxon>
        <taxon>Paxillaceae</taxon>
        <taxon>Paxillus</taxon>
    </lineage>
</organism>
<evidence type="ECO:0000256" key="1">
    <source>
        <dbReference type="ARBA" id="ARBA00004477"/>
    </source>
</evidence>
<evidence type="ECO:0000313" key="13">
    <source>
        <dbReference type="Proteomes" id="UP000053647"/>
    </source>
</evidence>
<evidence type="ECO:0000256" key="7">
    <source>
        <dbReference type="ARBA" id="ARBA00022989"/>
    </source>
</evidence>
<feature type="signal peptide" evidence="11">
    <location>
        <begin position="1"/>
        <end position="18"/>
    </location>
</feature>
<keyword evidence="3 10" id="KW-0328">Glycosyltransferase</keyword>
<keyword evidence="6 10" id="KW-0256">Endoplasmic reticulum</keyword>
<comment type="caution">
    <text evidence="10">Lacks conserved residue(s) required for the propagation of feature annotation.</text>
</comment>
<comment type="similarity">
    <text evidence="2">Belongs to the glycosyltransferase 22 family. PIGB subfamily.</text>
</comment>
<keyword evidence="7 10" id="KW-1133">Transmembrane helix</keyword>
<evidence type="ECO:0000256" key="5">
    <source>
        <dbReference type="ARBA" id="ARBA00022692"/>
    </source>
</evidence>
<feature type="transmembrane region" description="Helical" evidence="10">
    <location>
        <begin position="274"/>
        <end position="294"/>
    </location>
</feature>
<evidence type="ECO:0000256" key="6">
    <source>
        <dbReference type="ARBA" id="ARBA00022824"/>
    </source>
</evidence>
<dbReference type="AlphaFoldDB" id="A0A0C9T493"/>
<keyword evidence="5 10" id="KW-0812">Transmembrane</keyword>
<evidence type="ECO:0000313" key="12">
    <source>
        <dbReference type="EMBL" id="KIJ10480.1"/>
    </source>
</evidence>
<keyword evidence="11" id="KW-0732">Signal</keyword>
<evidence type="ECO:0000256" key="11">
    <source>
        <dbReference type="SAM" id="SignalP"/>
    </source>
</evidence>
<feature type="transmembrane region" description="Helical" evidence="10">
    <location>
        <begin position="179"/>
        <end position="205"/>
    </location>
</feature>
<reference evidence="13" key="2">
    <citation type="submission" date="2015-01" db="EMBL/GenBank/DDBJ databases">
        <title>Evolutionary Origins and Diversification of the Mycorrhizal Mutualists.</title>
        <authorList>
            <consortium name="DOE Joint Genome Institute"/>
            <consortium name="Mycorrhizal Genomics Consortium"/>
            <person name="Kohler A."/>
            <person name="Kuo A."/>
            <person name="Nagy L.G."/>
            <person name="Floudas D."/>
            <person name="Copeland A."/>
            <person name="Barry K.W."/>
            <person name="Cichocki N."/>
            <person name="Veneault-Fourrey C."/>
            <person name="LaButti K."/>
            <person name="Lindquist E.A."/>
            <person name="Lipzen A."/>
            <person name="Lundell T."/>
            <person name="Morin E."/>
            <person name="Murat C."/>
            <person name="Riley R."/>
            <person name="Ohm R."/>
            <person name="Sun H."/>
            <person name="Tunlid A."/>
            <person name="Henrissat B."/>
            <person name="Grigoriev I.V."/>
            <person name="Hibbett D.S."/>
            <person name="Martin F."/>
        </authorList>
    </citation>
    <scope>NUCLEOTIDE SEQUENCE [LARGE SCALE GENOMIC DNA]</scope>
    <source>
        <strain evidence="13">ATCC 200175</strain>
    </source>
</reference>
<keyword evidence="8 10" id="KW-0472">Membrane</keyword>
<protein>
    <recommendedName>
        <fullName evidence="10">Mannosyltransferase</fullName>
        <ecNumber evidence="10">2.4.1.-</ecNumber>
    </recommendedName>
</protein>
<evidence type="ECO:0000256" key="2">
    <source>
        <dbReference type="ARBA" id="ARBA00006065"/>
    </source>
</evidence>
<reference evidence="12 13" key="1">
    <citation type="submission" date="2014-06" db="EMBL/GenBank/DDBJ databases">
        <authorList>
            <consortium name="DOE Joint Genome Institute"/>
            <person name="Kuo A."/>
            <person name="Kohler A."/>
            <person name="Nagy L.G."/>
            <person name="Floudas D."/>
            <person name="Copeland A."/>
            <person name="Barry K.W."/>
            <person name="Cichocki N."/>
            <person name="Veneault-Fourrey C."/>
            <person name="LaButti K."/>
            <person name="Lindquist E.A."/>
            <person name="Lipzen A."/>
            <person name="Lundell T."/>
            <person name="Morin E."/>
            <person name="Murat C."/>
            <person name="Sun H."/>
            <person name="Tunlid A."/>
            <person name="Henrissat B."/>
            <person name="Grigoriev I.V."/>
            <person name="Hibbett D.S."/>
            <person name="Martin F."/>
            <person name="Nordberg H.P."/>
            <person name="Cantor M.N."/>
            <person name="Hua S.X."/>
        </authorList>
    </citation>
    <scope>NUCLEOTIDE SEQUENCE [LARGE SCALE GENOMIC DNA]</scope>
    <source>
        <strain evidence="12 13">ATCC 200175</strain>
    </source>
</reference>
<evidence type="ECO:0000256" key="10">
    <source>
        <dbReference type="RuleBase" id="RU363075"/>
    </source>
</evidence>
<feature type="chain" id="PRO_5002213467" description="Mannosyltransferase" evidence="11">
    <location>
        <begin position="19"/>
        <end position="586"/>
    </location>
</feature>
<dbReference type="GO" id="GO:0005789">
    <property type="term" value="C:endoplasmic reticulum membrane"/>
    <property type="evidence" value="ECO:0007669"/>
    <property type="project" value="UniProtKB-SubCell"/>
</dbReference>
<proteinExistence type="inferred from homology"/>
<dbReference type="PANTHER" id="PTHR22760">
    <property type="entry name" value="GLYCOSYLTRANSFERASE"/>
    <property type="match status" value="1"/>
</dbReference>
<dbReference type="InterPro" id="IPR005599">
    <property type="entry name" value="GPI_mannosylTrfase"/>
</dbReference>
<dbReference type="Pfam" id="PF03901">
    <property type="entry name" value="Glyco_transf_22"/>
    <property type="match status" value="1"/>
</dbReference>
<keyword evidence="13" id="KW-1185">Reference proteome</keyword>
<dbReference type="GO" id="GO:0000026">
    <property type="term" value="F:alpha-1,2-mannosyltransferase activity"/>
    <property type="evidence" value="ECO:0007669"/>
    <property type="project" value="TreeGrafter"/>
</dbReference>
<accession>A0A0C9T493</accession>
<feature type="transmembrane region" description="Helical" evidence="10">
    <location>
        <begin position="373"/>
        <end position="395"/>
    </location>
</feature>
<dbReference type="HOGENOM" id="CLU_012353_0_1_1"/>
<dbReference type="Proteomes" id="UP000053647">
    <property type="component" value="Unassembled WGS sequence"/>
</dbReference>
<keyword evidence="4 12" id="KW-0808">Transferase</keyword>
<dbReference type="EMBL" id="KN819404">
    <property type="protein sequence ID" value="KIJ10480.1"/>
    <property type="molecule type" value="Genomic_DNA"/>
</dbReference>
<gene>
    <name evidence="12" type="ORF">PAXINDRAFT_119450</name>
</gene>
<evidence type="ECO:0000256" key="3">
    <source>
        <dbReference type="ARBA" id="ARBA00022676"/>
    </source>
</evidence>
<comment type="function">
    <text evidence="9">Mannosyltransferase involved in glycosylphosphatidylinositol-anchor biosynthesis. Transfers the third mannose to Man2-GlcN-acyl-PI during GPI precursor assembly.</text>
</comment>
<evidence type="ECO:0000256" key="9">
    <source>
        <dbReference type="ARBA" id="ARBA00024708"/>
    </source>
</evidence>
<dbReference type="GO" id="GO:0006506">
    <property type="term" value="P:GPI anchor biosynthetic process"/>
    <property type="evidence" value="ECO:0007669"/>
    <property type="project" value="TreeGrafter"/>
</dbReference>
<name>A0A0C9T493_PAXIN</name>
<comment type="subcellular location">
    <subcellularLocation>
        <location evidence="1 10">Endoplasmic reticulum membrane</location>
        <topology evidence="1 10">Multi-pass membrane protein</topology>
    </subcellularLocation>
</comment>
<feature type="transmembrane region" description="Helical" evidence="10">
    <location>
        <begin position="217"/>
        <end position="240"/>
    </location>
</feature>